<dbReference type="AlphaFoldDB" id="A0AAC8YQ30"/>
<dbReference type="PIRSF" id="PIRSF035170">
    <property type="entry name" value="HD_phosphohydro"/>
    <property type="match status" value="1"/>
</dbReference>
<evidence type="ECO:0000313" key="3">
    <source>
        <dbReference type="Proteomes" id="UP000075755"/>
    </source>
</evidence>
<reference evidence="2 4" key="2">
    <citation type="submission" date="2020-08" db="EMBL/GenBank/DDBJ databases">
        <title>Genomic Encyclopedia of Type Strains, Phase IV (KMG-IV): sequencing the most valuable type-strain genomes for metagenomic binning, comparative biology and taxonomic classification.</title>
        <authorList>
            <person name="Goeker M."/>
        </authorList>
    </citation>
    <scope>NUCLEOTIDE SEQUENCE [LARGE SCALE GENOMIC DNA]</scope>
    <source>
        <strain evidence="2 4">DSM 10368</strain>
    </source>
</reference>
<dbReference type="PANTHER" id="PTHR21174">
    <property type="match status" value="1"/>
</dbReference>
<dbReference type="EMBL" id="CP015005">
    <property type="protein sequence ID" value="AMS42206.1"/>
    <property type="molecule type" value="Genomic_DNA"/>
</dbReference>
<name>A0AAC8YQ30_AMIAI</name>
<evidence type="ECO:0000313" key="4">
    <source>
        <dbReference type="Proteomes" id="UP000577697"/>
    </source>
</evidence>
<dbReference type="EMBL" id="JACICB010000032">
    <property type="protein sequence ID" value="MBB3709639.1"/>
    <property type="molecule type" value="Genomic_DNA"/>
</dbReference>
<evidence type="ECO:0000313" key="2">
    <source>
        <dbReference type="EMBL" id="MBB3709639.1"/>
    </source>
</evidence>
<dbReference type="InterPro" id="IPR009218">
    <property type="entry name" value="HD_phosphohydro"/>
</dbReference>
<keyword evidence="4" id="KW-1185">Reference proteome</keyword>
<reference evidence="1 3" key="1">
    <citation type="submission" date="2016-03" db="EMBL/GenBank/DDBJ databases">
        <title>Complete genome of Aminobacter aminovorans KCTC 2477.</title>
        <authorList>
            <person name="Kim K.M."/>
        </authorList>
    </citation>
    <scope>NUCLEOTIDE SEQUENCE [LARGE SCALE GENOMIC DNA]</scope>
    <source>
        <strain evidence="1 3">KCTC 2477</strain>
    </source>
</reference>
<dbReference type="KEGG" id="aak:AA2016_3284"/>
<dbReference type="PANTHER" id="PTHR21174:SF0">
    <property type="entry name" value="HD PHOSPHOHYDROLASE FAMILY PROTEIN-RELATED"/>
    <property type="match status" value="1"/>
</dbReference>
<organism evidence="1 3">
    <name type="scientific">Aminobacter aminovorans</name>
    <name type="common">Chelatobacter heintzii</name>
    <dbReference type="NCBI Taxonomy" id="83263"/>
    <lineage>
        <taxon>Bacteria</taxon>
        <taxon>Pseudomonadati</taxon>
        <taxon>Pseudomonadota</taxon>
        <taxon>Alphaproteobacteria</taxon>
        <taxon>Hyphomicrobiales</taxon>
        <taxon>Phyllobacteriaceae</taxon>
        <taxon>Aminobacter</taxon>
    </lineage>
</organism>
<dbReference type="Proteomes" id="UP000577697">
    <property type="component" value="Unassembled WGS sequence"/>
</dbReference>
<dbReference type="SUPFAM" id="SSF109604">
    <property type="entry name" value="HD-domain/PDEase-like"/>
    <property type="match status" value="1"/>
</dbReference>
<gene>
    <name evidence="1" type="ORF">AA2016_3284</name>
    <name evidence="2" type="ORF">FHS67_005993</name>
</gene>
<dbReference type="Proteomes" id="UP000075755">
    <property type="component" value="Chromosome"/>
</dbReference>
<protein>
    <submittedName>
        <fullName evidence="2">Metal-dependent HD superfamily phosphohydrolase</fullName>
    </submittedName>
</protein>
<evidence type="ECO:0000313" key="1">
    <source>
        <dbReference type="EMBL" id="AMS42206.1"/>
    </source>
</evidence>
<dbReference type="RefSeq" id="WP_067961522.1">
    <property type="nucleotide sequence ID" value="NZ_CP015005.1"/>
</dbReference>
<proteinExistence type="predicted"/>
<sequence length="196" mass="21727">MSLIDDATKAELTALYQADDRHYHGIRHIEALLGLLTEYRAQFADAEAVEAAIWFHDAIYDSRAKDNEAQSAALAADRLNGRVDAARLAGIVRMIEATASHEVPAFEDAAAKVDAALLLDMDLSILGAPADIFDAYEDAVRREYDWVSDTDWCAGRGAVLRNFLARPRIFHTDIFVTRFEAEARANMERSLTRLGG</sequence>
<accession>A0AAC8YQ30</accession>